<feature type="domain" description="SWIM-type" evidence="2">
    <location>
        <begin position="628"/>
        <end position="663"/>
    </location>
</feature>
<evidence type="ECO:0000256" key="1">
    <source>
        <dbReference type="PROSITE-ProRule" id="PRU00325"/>
    </source>
</evidence>
<sequence length="770" mass="87182">MSPDYSLPFRIGKKKLRDWIICHNENMNTSLEKPVMNETEVANVSLSLSPFIEELLEKQYDYFTSTLQPGLNIPPHPVKPVLQRGGNVKVNIKMLQCNTTQIQQIEDIYNDKKQFCRLFETTETDQHDAQRILEEHGLEIRCLEDLGNGWSKRWSKDNNLKPGTAQRILMQCQCGSSTTARQEKSNVKKKASGLEISPKKWTRKTPYDFTGCLAHLDITFVLKDSVVQRIMGIIEYNEACIAQDMKRFPAVPLHPHVWQIALEQLNEGASYHGHATKDERFKICLHTQEMQDAAWKYAHKGQLLLDGTFGICNSWVLLFIAMAIDEDQKGLPIAFFLFSAPSGNRATHSGYNIEILTELFSLWKTALGKKNNETFCPKVAITDTDTKERGALLACWSNKCKVLLNIGKKYNFEKIQIETRLRALEENLIKTITYEKAVELIQNEHTALTGLSQGTGCNPKAIQGSAFLTYLTDTWMPNSLWQGWSLGGWIKASKILNIDIDGVIPTTNHLEAFNGVLKTKYLNQAKHHGRRLHLDLLFFGIQGSSRAQFRDQAGGANLRREKKINPIMEKSTPVAWWNADAESIHQEAAAEIVRLCRIGNYKWLDPYTLSATCAHTVADTRQPDYQYYDLKISGYGWAYCGCPYFLGTKGACKHLWALRSILKTQSLPFVITYPATQIEALKIASYFLLKGTISSVPTPPLPLNNLKNISEEIFTTIHSMGGASEEIKDNIDSDSGSSDNDENDDDHLQDINVKVEVQMIQIFPTPYKYV</sequence>
<keyword evidence="1" id="KW-0863">Zinc-finger</keyword>
<organism evidence="3 4">
    <name type="scientific">Clathrus columnatus</name>
    <dbReference type="NCBI Taxonomy" id="1419009"/>
    <lineage>
        <taxon>Eukaryota</taxon>
        <taxon>Fungi</taxon>
        <taxon>Dikarya</taxon>
        <taxon>Basidiomycota</taxon>
        <taxon>Agaricomycotina</taxon>
        <taxon>Agaricomycetes</taxon>
        <taxon>Phallomycetidae</taxon>
        <taxon>Phallales</taxon>
        <taxon>Clathraceae</taxon>
        <taxon>Clathrus</taxon>
    </lineage>
</organism>
<name>A0AAV5AB21_9AGAM</name>
<dbReference type="Proteomes" id="UP001050691">
    <property type="component" value="Unassembled WGS sequence"/>
</dbReference>
<gene>
    <name evidence="3" type="ORF">Clacol_004599</name>
</gene>
<dbReference type="EMBL" id="BPWL01000005">
    <property type="protein sequence ID" value="GJJ10373.1"/>
    <property type="molecule type" value="Genomic_DNA"/>
</dbReference>
<accession>A0AAV5AB21</accession>
<reference evidence="3" key="1">
    <citation type="submission" date="2021-10" db="EMBL/GenBank/DDBJ databases">
        <title>De novo Genome Assembly of Clathrus columnatus (Basidiomycota, Fungi) Using Illumina and Nanopore Sequence Data.</title>
        <authorList>
            <person name="Ogiso-Tanaka E."/>
            <person name="Itagaki H."/>
            <person name="Hosoya T."/>
            <person name="Hosaka K."/>
        </authorList>
    </citation>
    <scope>NUCLEOTIDE SEQUENCE</scope>
    <source>
        <strain evidence="3">MO-923</strain>
    </source>
</reference>
<dbReference type="AlphaFoldDB" id="A0AAV5AB21"/>
<evidence type="ECO:0000313" key="4">
    <source>
        <dbReference type="Proteomes" id="UP001050691"/>
    </source>
</evidence>
<proteinExistence type="predicted"/>
<comment type="caution">
    <text evidence="3">The sequence shown here is derived from an EMBL/GenBank/DDBJ whole genome shotgun (WGS) entry which is preliminary data.</text>
</comment>
<dbReference type="GO" id="GO:0008270">
    <property type="term" value="F:zinc ion binding"/>
    <property type="evidence" value="ECO:0007669"/>
    <property type="project" value="UniProtKB-KW"/>
</dbReference>
<evidence type="ECO:0000259" key="2">
    <source>
        <dbReference type="PROSITE" id="PS50966"/>
    </source>
</evidence>
<keyword evidence="4" id="KW-1185">Reference proteome</keyword>
<evidence type="ECO:0000313" key="3">
    <source>
        <dbReference type="EMBL" id="GJJ10373.1"/>
    </source>
</evidence>
<dbReference type="InterPro" id="IPR007527">
    <property type="entry name" value="Znf_SWIM"/>
</dbReference>
<keyword evidence="1" id="KW-0862">Zinc</keyword>
<protein>
    <recommendedName>
        <fullName evidence="2">SWIM-type domain-containing protein</fullName>
    </recommendedName>
</protein>
<keyword evidence="1" id="KW-0479">Metal-binding</keyword>
<dbReference type="PROSITE" id="PS50966">
    <property type="entry name" value="ZF_SWIM"/>
    <property type="match status" value="1"/>
</dbReference>